<sequence>MLICPSENRPNAFFTFWTGTPLTGSENLASTEFPRFIASYHSASFRTG</sequence>
<gene>
    <name evidence="1" type="ordered locus">CT1024</name>
</gene>
<dbReference type="AlphaFoldDB" id="Q8KDM2"/>
<dbReference type="STRING" id="194439.CT1024"/>
<dbReference type="HOGENOM" id="CLU_3150962_0_0_10"/>
<organism evidence="1 2">
    <name type="scientific">Chlorobaculum tepidum (strain ATCC 49652 / DSM 12025 / NBRC 103806 / TLS)</name>
    <name type="common">Chlorobium tepidum</name>
    <dbReference type="NCBI Taxonomy" id="194439"/>
    <lineage>
        <taxon>Bacteria</taxon>
        <taxon>Pseudomonadati</taxon>
        <taxon>Chlorobiota</taxon>
        <taxon>Chlorobiia</taxon>
        <taxon>Chlorobiales</taxon>
        <taxon>Chlorobiaceae</taxon>
        <taxon>Chlorobaculum</taxon>
    </lineage>
</organism>
<accession>Q8KDM2</accession>
<dbReference type="EMBL" id="AE006470">
    <property type="protein sequence ID" value="AAM72258.1"/>
    <property type="molecule type" value="Genomic_DNA"/>
</dbReference>
<dbReference type="EnsemblBacteria" id="AAM72258">
    <property type="protein sequence ID" value="AAM72258"/>
    <property type="gene ID" value="CT1024"/>
</dbReference>
<protein>
    <submittedName>
        <fullName evidence="1">Uncharacterized protein</fullName>
    </submittedName>
</protein>
<reference evidence="1 2" key="1">
    <citation type="journal article" date="2002" name="Proc. Natl. Acad. Sci. U.S.A.">
        <title>The complete genome sequence of Chlorobium tepidum TLS, a photosynthetic, anaerobic, green-sulfur bacterium.</title>
        <authorList>
            <person name="Eisen J.A."/>
            <person name="Nelson K.E."/>
            <person name="Paulsen I.T."/>
            <person name="Heidelberg J.F."/>
            <person name="Wu M."/>
            <person name="Dodson R.J."/>
            <person name="Deboy R."/>
            <person name="Gwinn M.L."/>
            <person name="Nelson W.C."/>
            <person name="Haft D.H."/>
            <person name="Hickey E.K."/>
            <person name="Peterson J.D."/>
            <person name="Durkin A.S."/>
            <person name="Kolonay J.L."/>
            <person name="Yang F."/>
            <person name="Holt I."/>
            <person name="Umayam L.A."/>
            <person name="Mason T."/>
            <person name="Brenner M."/>
            <person name="Shea T.P."/>
            <person name="Parksey D."/>
            <person name="Nierman W.C."/>
            <person name="Feldblyum T.V."/>
            <person name="Hansen C.L."/>
            <person name="Craven M.B."/>
            <person name="Radune D."/>
            <person name="Vamathevan J."/>
            <person name="Khouri H."/>
            <person name="White O."/>
            <person name="Gruber T.M."/>
            <person name="Ketchum K.A."/>
            <person name="Venter J.C."/>
            <person name="Tettelin H."/>
            <person name="Bryant D.A."/>
            <person name="Fraser C.M."/>
        </authorList>
    </citation>
    <scope>NUCLEOTIDE SEQUENCE [LARGE SCALE GENOMIC DNA]</scope>
    <source>
        <strain evidence="2">ATCC 49652 / DSM 12025 / NBRC 103806 / TLS</strain>
    </source>
</reference>
<name>Q8KDM2_CHLTE</name>
<keyword evidence="2" id="KW-1185">Reference proteome</keyword>
<proteinExistence type="predicted"/>
<evidence type="ECO:0000313" key="2">
    <source>
        <dbReference type="Proteomes" id="UP000001007"/>
    </source>
</evidence>
<evidence type="ECO:0000313" key="1">
    <source>
        <dbReference type="EMBL" id="AAM72258.1"/>
    </source>
</evidence>
<dbReference type="KEGG" id="cte:CT1024"/>
<dbReference type="Proteomes" id="UP000001007">
    <property type="component" value="Chromosome"/>
</dbReference>